<feature type="binding site" evidence="6">
    <location>
        <position position="535"/>
    </location>
    <ligand>
        <name>Mg(2+)</name>
        <dbReference type="ChEBI" id="CHEBI:18420"/>
    </ligand>
</feature>
<evidence type="ECO:0000256" key="2">
    <source>
        <dbReference type="ARBA" id="ARBA00022598"/>
    </source>
</evidence>
<feature type="binding site" evidence="6">
    <location>
        <position position="519"/>
    </location>
    <ligand>
        <name>CoA</name>
        <dbReference type="ChEBI" id="CHEBI:57287"/>
    </ligand>
</feature>
<feature type="binding site" evidence="6">
    <location>
        <begin position="383"/>
        <end position="385"/>
    </location>
    <ligand>
        <name>ATP</name>
        <dbReference type="ChEBI" id="CHEBI:30616"/>
    </ligand>
</feature>
<organism evidence="10 11">
    <name type="scientific">Paracraurococcus lichenis</name>
    <dbReference type="NCBI Taxonomy" id="3064888"/>
    <lineage>
        <taxon>Bacteria</taxon>
        <taxon>Pseudomonadati</taxon>
        <taxon>Pseudomonadota</taxon>
        <taxon>Alphaproteobacteria</taxon>
        <taxon>Acetobacterales</taxon>
        <taxon>Roseomonadaceae</taxon>
        <taxon>Paracraurococcus</taxon>
    </lineage>
</organism>
<keyword evidence="3 6" id="KW-0547">Nucleotide-binding</keyword>
<feature type="modified residue" description="N6-acetyllysine" evidence="6">
    <location>
        <position position="605"/>
    </location>
</feature>
<dbReference type="Pfam" id="PF13193">
    <property type="entry name" value="AMP-binding_C"/>
    <property type="match status" value="1"/>
</dbReference>
<dbReference type="HAMAP" id="MF_01123">
    <property type="entry name" value="Ac_CoA_synth"/>
    <property type="match status" value="1"/>
</dbReference>
<dbReference type="NCBIfam" id="NF001208">
    <property type="entry name" value="PRK00174.1"/>
    <property type="match status" value="1"/>
</dbReference>
<dbReference type="Gene3D" id="3.40.50.12780">
    <property type="entry name" value="N-terminal domain of ligase-like"/>
    <property type="match status" value="1"/>
</dbReference>
<reference evidence="10 11" key="1">
    <citation type="submission" date="2023-08" db="EMBL/GenBank/DDBJ databases">
        <title>The draft genome sequence of Paracraurococcus sp. LOR1-02.</title>
        <authorList>
            <person name="Kingkaew E."/>
            <person name="Tanasupawat S."/>
        </authorList>
    </citation>
    <scope>NUCLEOTIDE SEQUENCE [LARGE SCALE GENOMIC DNA]</scope>
    <source>
        <strain evidence="10 11">LOR1-02</strain>
    </source>
</reference>
<dbReference type="InterPro" id="IPR045851">
    <property type="entry name" value="AMP-bd_C_sf"/>
</dbReference>
<dbReference type="Proteomes" id="UP001243009">
    <property type="component" value="Unassembled WGS sequence"/>
</dbReference>
<dbReference type="Gene3D" id="3.30.300.30">
    <property type="match status" value="1"/>
</dbReference>
<keyword evidence="5 6" id="KW-0007">Acetylation</keyword>
<feature type="binding site" evidence="6">
    <location>
        <begin position="407"/>
        <end position="412"/>
    </location>
    <ligand>
        <name>ATP</name>
        <dbReference type="ChEBI" id="CHEBI:30616"/>
    </ligand>
</feature>
<dbReference type="InterPro" id="IPR025110">
    <property type="entry name" value="AMP-bd_C"/>
</dbReference>
<evidence type="ECO:0000313" key="10">
    <source>
        <dbReference type="EMBL" id="MDO9711103.1"/>
    </source>
</evidence>
<dbReference type="SUPFAM" id="SSF56801">
    <property type="entry name" value="Acetyl-CoA synthetase-like"/>
    <property type="match status" value="1"/>
</dbReference>
<comment type="cofactor">
    <cofactor evidence="6">
        <name>Mg(2+)</name>
        <dbReference type="ChEBI" id="CHEBI:18420"/>
    </cofactor>
</comment>
<feature type="domain" description="AMP-dependent synthetase/ligase" evidence="7">
    <location>
        <begin position="81"/>
        <end position="462"/>
    </location>
</feature>
<dbReference type="Pfam" id="PF00501">
    <property type="entry name" value="AMP-binding"/>
    <property type="match status" value="1"/>
</dbReference>
<evidence type="ECO:0000313" key="11">
    <source>
        <dbReference type="Proteomes" id="UP001243009"/>
    </source>
</evidence>
<gene>
    <name evidence="10" type="primary">acs</name>
    <name evidence="6" type="synonym">acsA</name>
    <name evidence="10" type="ORF">Q7A36_22310</name>
</gene>
<feature type="binding site" evidence="6">
    <location>
        <position position="538"/>
    </location>
    <ligand>
        <name>Mg(2+)</name>
        <dbReference type="ChEBI" id="CHEBI:18420"/>
    </ligand>
</feature>
<comment type="catalytic activity">
    <reaction evidence="6">
        <text>acetate + ATP + CoA = acetyl-CoA + AMP + diphosphate</text>
        <dbReference type="Rhea" id="RHEA:23176"/>
        <dbReference type="ChEBI" id="CHEBI:30089"/>
        <dbReference type="ChEBI" id="CHEBI:30616"/>
        <dbReference type="ChEBI" id="CHEBI:33019"/>
        <dbReference type="ChEBI" id="CHEBI:57287"/>
        <dbReference type="ChEBI" id="CHEBI:57288"/>
        <dbReference type="ChEBI" id="CHEBI:456215"/>
        <dbReference type="EC" id="6.2.1.1"/>
    </reaction>
</comment>
<dbReference type="RefSeq" id="WP_305105962.1">
    <property type="nucleotide sequence ID" value="NZ_JAUTWS010000024.1"/>
</dbReference>
<dbReference type="PROSITE" id="PS00455">
    <property type="entry name" value="AMP_BINDING"/>
    <property type="match status" value="1"/>
</dbReference>
<comment type="similarity">
    <text evidence="1 6">Belongs to the ATP-dependent AMP-binding enzyme family.</text>
</comment>
<dbReference type="InterPro" id="IPR042099">
    <property type="entry name" value="ANL_N_sf"/>
</dbReference>
<dbReference type="EC" id="6.2.1.1" evidence="6"/>
<evidence type="ECO:0000259" key="8">
    <source>
        <dbReference type="Pfam" id="PF13193"/>
    </source>
</evidence>
<keyword evidence="2 6" id="KW-0436">Ligase</keyword>
<feature type="binding site" evidence="6">
    <location>
        <position position="307"/>
    </location>
    <ligand>
        <name>CoA</name>
        <dbReference type="ChEBI" id="CHEBI:57287"/>
    </ligand>
</feature>
<feature type="domain" description="AMP-binding enzyme C-terminal" evidence="8">
    <location>
        <begin position="527"/>
        <end position="605"/>
    </location>
</feature>
<accession>A0ABT9E4K5</accession>
<dbReference type="InterPro" id="IPR000873">
    <property type="entry name" value="AMP-dep_synth/lig_dom"/>
</dbReference>
<dbReference type="InterPro" id="IPR011904">
    <property type="entry name" value="Ac_CoA_lig"/>
</dbReference>
<evidence type="ECO:0000256" key="5">
    <source>
        <dbReference type="ARBA" id="ARBA00022990"/>
    </source>
</evidence>
<comment type="caution">
    <text evidence="10">The sequence shown here is derived from an EMBL/GenBank/DDBJ whole genome shotgun (WGS) entry which is preliminary data.</text>
</comment>
<keyword evidence="4 6" id="KW-0067">ATP-binding</keyword>
<dbReference type="CDD" id="cd05966">
    <property type="entry name" value="ACS"/>
    <property type="match status" value="1"/>
</dbReference>
<feature type="binding site" evidence="6">
    <location>
        <position position="331"/>
    </location>
    <ligand>
        <name>CoA</name>
        <dbReference type="ChEBI" id="CHEBI:57287"/>
    </ligand>
</feature>
<evidence type="ECO:0000256" key="4">
    <source>
        <dbReference type="ARBA" id="ARBA00022840"/>
    </source>
</evidence>
<dbReference type="PANTHER" id="PTHR24095:SF14">
    <property type="entry name" value="ACETYL-COENZYME A SYNTHETASE 1"/>
    <property type="match status" value="1"/>
</dbReference>
<dbReference type="GO" id="GO:0003987">
    <property type="term" value="F:acetate-CoA ligase activity"/>
    <property type="evidence" value="ECO:0007669"/>
    <property type="project" value="UniProtKB-EC"/>
</dbReference>
<feature type="binding site" evidence="6">
    <location>
        <position position="511"/>
    </location>
    <ligand>
        <name>ATP</name>
        <dbReference type="ChEBI" id="CHEBI:30616"/>
    </ligand>
</feature>
<dbReference type="NCBIfam" id="TIGR02188">
    <property type="entry name" value="Ac_CoA_lig_AcsA"/>
    <property type="match status" value="1"/>
</dbReference>
<dbReference type="PANTHER" id="PTHR24095">
    <property type="entry name" value="ACETYL-COENZYME A SYNTHETASE"/>
    <property type="match status" value="1"/>
</dbReference>
<keyword evidence="11" id="KW-1185">Reference proteome</keyword>
<keyword evidence="6" id="KW-0460">Magnesium</keyword>
<evidence type="ECO:0000259" key="7">
    <source>
        <dbReference type="Pfam" id="PF00501"/>
    </source>
</evidence>
<comment type="function">
    <text evidence="6">Catalyzes the conversion of acetate into acetyl-CoA (AcCoA), an essential intermediate at the junction of anabolic and catabolic pathways. AcsA undergoes a two-step reaction. In the first half reaction, AcsA combines acetate with ATP to form acetyl-adenylate (AcAMP) intermediate. In the second half reaction, it can then transfer the acetyl group from AcAMP to the sulfhydryl group of CoA, forming the product AcCoA.</text>
</comment>
<evidence type="ECO:0000256" key="1">
    <source>
        <dbReference type="ARBA" id="ARBA00006432"/>
    </source>
</evidence>
<keyword evidence="6" id="KW-0479">Metal-binding</keyword>
<feature type="binding site" evidence="6">
    <location>
        <position position="496"/>
    </location>
    <ligand>
        <name>ATP</name>
        <dbReference type="ChEBI" id="CHEBI:30616"/>
    </ligand>
</feature>
<feature type="domain" description="Acetyl-coenzyme A synthetase N-terminal" evidence="9">
    <location>
        <begin position="24"/>
        <end position="79"/>
    </location>
</feature>
<feature type="binding site" evidence="6">
    <location>
        <begin position="189"/>
        <end position="192"/>
    </location>
    <ligand>
        <name>CoA</name>
        <dbReference type="ChEBI" id="CHEBI:57287"/>
    </ligand>
</feature>
<dbReference type="EMBL" id="JAUTWS010000024">
    <property type="protein sequence ID" value="MDO9711103.1"/>
    <property type="molecule type" value="Genomic_DNA"/>
</dbReference>
<dbReference type="Pfam" id="PF16177">
    <property type="entry name" value="ACAS_N"/>
    <property type="match status" value="1"/>
</dbReference>
<dbReference type="InterPro" id="IPR020845">
    <property type="entry name" value="AMP-binding_CS"/>
</dbReference>
<feature type="binding site" evidence="6">
    <location>
        <position position="522"/>
    </location>
    <ligand>
        <name>ATP</name>
        <dbReference type="ChEBI" id="CHEBI:30616"/>
    </ligand>
</feature>
<evidence type="ECO:0000256" key="3">
    <source>
        <dbReference type="ARBA" id="ARBA00022741"/>
    </source>
</evidence>
<evidence type="ECO:0000259" key="9">
    <source>
        <dbReference type="Pfam" id="PF16177"/>
    </source>
</evidence>
<dbReference type="InterPro" id="IPR032387">
    <property type="entry name" value="ACAS_N"/>
</dbReference>
<feature type="binding site" evidence="6">
    <location>
        <position position="580"/>
    </location>
    <ligand>
        <name>CoA</name>
        <dbReference type="ChEBI" id="CHEBI:57287"/>
    </ligand>
</feature>
<proteinExistence type="inferred from homology"/>
<name>A0ABT9E4K5_9PROT</name>
<comment type="PTM">
    <text evidence="6">Acetylated. Deacetylation by the SIR2-homolog deacetylase activates the enzyme.</text>
</comment>
<protein>
    <recommendedName>
        <fullName evidence="6">Acetyl-coenzyme A synthetase</fullName>
        <shortName evidence="6">AcCoA synthetase</shortName>
        <shortName evidence="6">Acs</shortName>
        <ecNumber evidence="6">6.2.1.1</ecNumber>
    </recommendedName>
    <alternativeName>
        <fullName evidence="6">Acetate--CoA ligase</fullName>
    </alternativeName>
    <alternativeName>
        <fullName evidence="6">Acyl-activating enzyme</fullName>
    </alternativeName>
</protein>
<evidence type="ECO:0000256" key="6">
    <source>
        <dbReference type="HAMAP-Rule" id="MF_01123"/>
    </source>
</evidence>
<feature type="binding site" evidence="6">
    <location>
        <position position="533"/>
    </location>
    <ligand>
        <name>Mg(2+)</name>
        <dbReference type="ChEBI" id="CHEBI:18420"/>
    </ligand>
</feature>
<sequence length="643" mass="70507">MADDLIAVKPEIAAKALVNTERHRAMTEAAAKDPEGFWREEAKRLAWIKPPTRIKNVDFTGDVTIRWFEDGVLNASVSCLDRHLETRGDQVAIIWEGDDPNSDAKVTYRDLHERVCRLANGLRELGVKKGDRVCIYLPMIVEAAVAMLACARIGAIHSIVFGGFSPDSLASRIQDSECTVLITADEGRRGGRKVPLKTNADEALRDCPSIKHVIVAKNTGGAVPMQAGRDMMWDELCGRQATTCEPEAMSAEDPLFILYTSGSTGKPKGVLHTTGGYMVWASYTHELVFDYRPGEIYWCTADVGWVTGHTYIVYGPLANGATTLMFEGVPNYPSVSRFWEVVDKHQVNIFYTAPTAIRSLMRDGEAPVKKASRRSLRILGSVGEPINPEAWLWYYRVVGDERCPIVDTWWQTETGGILISPLPGAVAQKPGSATLPLPGVFPALVDGEGKILDGATEGNLVLLDSWPGQMRTIYGDHARFGQTYFSTFKGMYFTGDGARRDADGYYWITGRVDDVINVSGHRMGTAEIESALVAHPKVAEAAVVGMPHDLKGQGIYCYVTLKSGEEPTEALRKELVAWVRKEIGPIASPDAIQWAPGLPKTRSGKIMRRILRKIAANETESLGDTSTLADPSVVQELVANRVG</sequence>